<dbReference type="RefSeq" id="WP_154879806.1">
    <property type="nucleotide sequence ID" value="NZ_JAADJX010000001.1"/>
</dbReference>
<dbReference type="InterPro" id="IPR017523">
    <property type="entry name" value="Rv3268"/>
</dbReference>
<organism evidence="1 2">
    <name type="scientific">Corynebacterium godavarianum</name>
    <dbReference type="NCBI Taxonomy" id="2054421"/>
    <lineage>
        <taxon>Bacteria</taxon>
        <taxon>Bacillati</taxon>
        <taxon>Actinomycetota</taxon>
        <taxon>Actinomycetes</taxon>
        <taxon>Mycobacteriales</taxon>
        <taxon>Corynebacteriaceae</taxon>
        <taxon>Corynebacterium</taxon>
    </lineage>
</organism>
<evidence type="ECO:0000313" key="2">
    <source>
        <dbReference type="Proteomes" id="UP000320747"/>
    </source>
</evidence>
<evidence type="ECO:0000313" key="1">
    <source>
        <dbReference type="EMBL" id="TSJ73408.1"/>
    </source>
</evidence>
<accession>A0ABY3E1D2</accession>
<proteinExistence type="predicted"/>
<reference evidence="1 2" key="1">
    <citation type="submission" date="2019-07" db="EMBL/GenBank/DDBJ databases">
        <title>Draft genome of Corynebacterium godavarianum and other related strains.</title>
        <authorList>
            <person name="Bernier A.-M."/>
            <person name="Bernard K."/>
        </authorList>
    </citation>
    <scope>NUCLEOTIDE SEQUENCE [LARGE SCALE GENOMIC DNA]</scope>
    <source>
        <strain evidence="1 2">LMG 29598</strain>
    </source>
</reference>
<gene>
    <name evidence="1" type="ORF">FPH17_08395</name>
</gene>
<dbReference type="EMBL" id="VMHH01000006">
    <property type="protein sequence ID" value="TSJ73408.1"/>
    <property type="molecule type" value="Genomic_DNA"/>
</dbReference>
<comment type="caution">
    <text evidence="1">The sequence shown here is derived from an EMBL/GenBank/DDBJ whole genome shotgun (WGS) entry which is preliminary data.</text>
</comment>
<name>A0ABY3E1D2_9CORY</name>
<keyword evidence="2" id="KW-1185">Reference proteome</keyword>
<protein>
    <submittedName>
        <fullName evidence="1">TIGR03089 family protein</fullName>
    </submittedName>
</protein>
<dbReference type="Proteomes" id="UP000320747">
    <property type="component" value="Unassembled WGS sequence"/>
</dbReference>
<dbReference type="NCBIfam" id="TIGR03089">
    <property type="entry name" value="TIGR03089 family protein"/>
    <property type="match status" value="1"/>
</dbReference>
<sequence length="229" mass="24654">MSMLTPLLRTDPASPRLTVYDEARGTRMEFSAQTLDNWANKVANMLDEEFELPPAADGPAADAICIDLPASWQSAVIALGAYNSSRVPHIGPWDGEAPEVVFVGVDDAARWAHVPDCVVVSDDPFGRGVVEAGGELPTGTIDFGPTVRFYGDQYFGASADLAAWATPELGPERYWVPAWTTAAEFEQYVLAPLAAGGSVVAATGLISADRQQEIMEIEKVGRRLDVDKR</sequence>